<dbReference type="InterPro" id="IPR012902">
    <property type="entry name" value="N_methyl_site"/>
</dbReference>
<dbReference type="EMBL" id="JBGUAW010000012">
    <property type="protein sequence ID" value="MFA9462298.1"/>
    <property type="molecule type" value="Genomic_DNA"/>
</dbReference>
<keyword evidence="1" id="KW-1133">Transmembrane helix</keyword>
<proteinExistence type="predicted"/>
<feature type="transmembrane region" description="Helical" evidence="1">
    <location>
        <begin position="12"/>
        <end position="33"/>
    </location>
</feature>
<evidence type="ECO:0000313" key="3">
    <source>
        <dbReference type="Proteomes" id="UP001575181"/>
    </source>
</evidence>
<dbReference type="InterPro" id="IPR045584">
    <property type="entry name" value="Pilin-like"/>
</dbReference>
<evidence type="ECO:0000313" key="2">
    <source>
        <dbReference type="EMBL" id="MFA9462298.1"/>
    </source>
</evidence>
<dbReference type="RefSeq" id="WP_373657088.1">
    <property type="nucleotide sequence ID" value="NZ_JBGUAW010000012.1"/>
</dbReference>
<dbReference type="Proteomes" id="UP001575181">
    <property type="component" value="Unassembled WGS sequence"/>
</dbReference>
<protein>
    <submittedName>
        <fullName evidence="2">Tfp pilus assembly protein FimT/FimU</fullName>
    </submittedName>
</protein>
<name>A0ABV4TYA6_9GAMM</name>
<sequence>MRDRGAFPSPRGYTVIELVTVIVILGVLAAVGLPRFFDSGDYAARAGVDQTLGALRFAQQQAMSRLRRIRVETAGQSVRLEYCDTALTRGTTCGGAGGSWRPVRLPQRAANRWTIGVPITSATFHFNSLGRLVDSAGSPRDDDPDLTVGSGRIVRLVGETGFAYAP</sequence>
<keyword evidence="3" id="KW-1185">Reference proteome</keyword>
<dbReference type="NCBIfam" id="TIGR02532">
    <property type="entry name" value="IV_pilin_GFxxxE"/>
    <property type="match status" value="1"/>
</dbReference>
<keyword evidence="1" id="KW-0812">Transmembrane</keyword>
<dbReference type="SUPFAM" id="SSF54523">
    <property type="entry name" value="Pili subunits"/>
    <property type="match status" value="1"/>
</dbReference>
<keyword evidence="1" id="KW-0472">Membrane</keyword>
<dbReference type="Gene3D" id="3.30.700.10">
    <property type="entry name" value="Glycoprotein, Type 4 Pilin"/>
    <property type="match status" value="1"/>
</dbReference>
<gene>
    <name evidence="2" type="ORF">ACERLL_15900</name>
</gene>
<reference evidence="2 3" key="1">
    <citation type="submission" date="2024-08" db="EMBL/GenBank/DDBJ databases">
        <title>Whole-genome sequencing of halo(alkali)philic microorganisms from hypersaline lakes.</title>
        <authorList>
            <person name="Sorokin D.Y."/>
            <person name="Merkel A.Y."/>
            <person name="Messina E."/>
            <person name="Yakimov M."/>
        </authorList>
    </citation>
    <scope>NUCLEOTIDE SEQUENCE [LARGE SCALE GENOMIC DNA]</scope>
    <source>
        <strain evidence="2 3">Cl-TMA</strain>
    </source>
</reference>
<evidence type="ECO:0000256" key="1">
    <source>
        <dbReference type="SAM" id="Phobius"/>
    </source>
</evidence>
<comment type="caution">
    <text evidence="2">The sequence shown here is derived from an EMBL/GenBank/DDBJ whole genome shotgun (WGS) entry which is preliminary data.</text>
</comment>
<organism evidence="2 3">
    <name type="scientific">Thiohalorhabdus methylotrophus</name>
    <dbReference type="NCBI Taxonomy" id="3242694"/>
    <lineage>
        <taxon>Bacteria</taxon>
        <taxon>Pseudomonadati</taxon>
        <taxon>Pseudomonadota</taxon>
        <taxon>Gammaproteobacteria</taxon>
        <taxon>Thiohalorhabdales</taxon>
        <taxon>Thiohalorhabdaceae</taxon>
        <taxon>Thiohalorhabdus</taxon>
    </lineage>
</organism>
<accession>A0ABV4TYA6</accession>